<dbReference type="SUPFAM" id="SSF54909">
    <property type="entry name" value="Dimeric alpha+beta barrel"/>
    <property type="match status" value="1"/>
</dbReference>
<feature type="compositionally biased region" description="Low complexity" evidence="1">
    <location>
        <begin position="170"/>
        <end position="221"/>
    </location>
</feature>
<dbReference type="Gene3D" id="3.30.70.100">
    <property type="match status" value="1"/>
</dbReference>
<evidence type="ECO:0000256" key="1">
    <source>
        <dbReference type="SAM" id="MobiDB-lite"/>
    </source>
</evidence>
<evidence type="ECO:0000313" key="4">
    <source>
        <dbReference type="Proteomes" id="UP001189429"/>
    </source>
</evidence>
<reference evidence="3" key="1">
    <citation type="submission" date="2023-10" db="EMBL/GenBank/DDBJ databases">
        <authorList>
            <person name="Chen Y."/>
            <person name="Shah S."/>
            <person name="Dougan E. K."/>
            <person name="Thang M."/>
            <person name="Chan C."/>
        </authorList>
    </citation>
    <scope>NUCLEOTIDE SEQUENCE [LARGE SCALE GENOMIC DNA]</scope>
</reference>
<protein>
    <recommendedName>
        <fullName evidence="2">ABM domain-containing protein</fullName>
    </recommendedName>
</protein>
<proteinExistence type="predicted"/>
<feature type="region of interest" description="Disordered" evidence="1">
    <location>
        <begin position="133"/>
        <end position="221"/>
    </location>
</feature>
<gene>
    <name evidence="3" type="ORF">PCOR1329_LOCUS9231</name>
</gene>
<name>A0ABN9QCW0_9DINO</name>
<sequence length="221" mass="22432">MVRDGSGSAAVHACNAFHVRTEALEGFYESAGALVASARAETGCACFNVRRELDWARRVSDESQQLVMVHQEWRSAGDLEAHTRSAQAQQFDRALVEGSMLACAPNVSIFGPAMGPDELRALAGQVRAALGEPGAAAASSGPLPPRPPPLAGAEQPQPGRARAGSRERSGGSSLARSGSGTAAGSRPGSASRGRPGSASQTGSRGAAGPRASSSSAGAAWR</sequence>
<comment type="caution">
    <text evidence="3">The sequence shown here is derived from an EMBL/GenBank/DDBJ whole genome shotgun (WGS) entry which is preliminary data.</text>
</comment>
<dbReference type="Pfam" id="PF03992">
    <property type="entry name" value="ABM"/>
    <property type="match status" value="1"/>
</dbReference>
<dbReference type="Proteomes" id="UP001189429">
    <property type="component" value="Unassembled WGS sequence"/>
</dbReference>
<accession>A0ABN9QCW0</accession>
<feature type="compositionally biased region" description="Low complexity" evidence="1">
    <location>
        <begin position="151"/>
        <end position="162"/>
    </location>
</feature>
<keyword evidence="4" id="KW-1185">Reference proteome</keyword>
<dbReference type="InterPro" id="IPR007138">
    <property type="entry name" value="ABM_dom"/>
</dbReference>
<dbReference type="InterPro" id="IPR011008">
    <property type="entry name" value="Dimeric_a/b-barrel"/>
</dbReference>
<feature type="domain" description="ABM" evidence="2">
    <location>
        <begin position="11"/>
        <end position="91"/>
    </location>
</feature>
<dbReference type="EMBL" id="CAUYUJ010002558">
    <property type="protein sequence ID" value="CAK0801342.1"/>
    <property type="molecule type" value="Genomic_DNA"/>
</dbReference>
<organism evidence="3 4">
    <name type="scientific">Prorocentrum cordatum</name>
    <dbReference type="NCBI Taxonomy" id="2364126"/>
    <lineage>
        <taxon>Eukaryota</taxon>
        <taxon>Sar</taxon>
        <taxon>Alveolata</taxon>
        <taxon>Dinophyceae</taxon>
        <taxon>Prorocentrales</taxon>
        <taxon>Prorocentraceae</taxon>
        <taxon>Prorocentrum</taxon>
    </lineage>
</organism>
<evidence type="ECO:0000259" key="2">
    <source>
        <dbReference type="Pfam" id="PF03992"/>
    </source>
</evidence>
<evidence type="ECO:0000313" key="3">
    <source>
        <dbReference type="EMBL" id="CAK0801342.1"/>
    </source>
</evidence>